<name>A0A138AIP9_9ACTN</name>
<accession>A0A138AIP9</accession>
<dbReference type="Proteomes" id="UP000070409">
    <property type="component" value="Unassembled WGS sequence"/>
</dbReference>
<proteinExistence type="predicted"/>
<comment type="caution">
    <text evidence="2">The sequence shown here is derived from an EMBL/GenBank/DDBJ whole genome shotgun (WGS) entry which is preliminary data.</text>
</comment>
<evidence type="ECO:0000313" key="1">
    <source>
        <dbReference type="EMBL" id="KXP00050.1"/>
    </source>
</evidence>
<reference evidence="1 4" key="2">
    <citation type="submission" date="2016-02" db="EMBL/GenBank/DDBJ databases">
        <authorList>
            <person name="Teng J.L."/>
            <person name="Tang Y."/>
            <person name="Huang Y."/>
            <person name="Guo F."/>
            <person name="Wei W."/>
            <person name="Chen J.H."/>
            <person name="Wong S.Y."/>
            <person name="Lau S.K."/>
            <person name="Woo P.C."/>
        </authorList>
    </citation>
    <scope>NUCLEOTIDE SEQUENCE [LARGE SCALE GENOMIC DNA]</scope>
    <source>
        <strain evidence="1 4">JCM 13375</strain>
    </source>
</reference>
<reference evidence="3" key="3">
    <citation type="submission" date="2016-02" db="EMBL/GenBank/DDBJ databases">
        <authorList>
            <person name="Wen L."/>
            <person name="He K."/>
            <person name="Yang H."/>
        </authorList>
    </citation>
    <scope>NUCLEOTIDE SEQUENCE [LARGE SCALE GENOMIC DNA]</scope>
    <source>
        <strain evidence="3">JCM 15929</strain>
    </source>
</reference>
<keyword evidence="4" id="KW-1185">Reference proteome</keyword>
<dbReference type="STRING" id="239498.AXK60_07565"/>
<evidence type="ECO:0000313" key="3">
    <source>
        <dbReference type="Proteomes" id="UP000070258"/>
    </source>
</evidence>
<evidence type="ECO:0000313" key="4">
    <source>
        <dbReference type="Proteomes" id="UP000070409"/>
    </source>
</evidence>
<dbReference type="Proteomes" id="UP000070258">
    <property type="component" value="Unassembled WGS sequence"/>
</dbReference>
<protein>
    <submittedName>
        <fullName evidence="2">Uncharacterized protein</fullName>
    </submittedName>
</protein>
<evidence type="ECO:0000313" key="2">
    <source>
        <dbReference type="EMBL" id="KXP10310.1"/>
    </source>
</evidence>
<reference evidence="2" key="1">
    <citation type="submission" date="2016-02" db="EMBL/GenBank/DDBJ databases">
        <authorList>
            <person name="Teng J.L."/>
            <person name="Yang Y."/>
            <person name="Huang Y."/>
            <person name="Guo F."/>
            <person name="Wei W."/>
            <person name="Chen J.H."/>
            <person name="Wong S.Y."/>
            <person name="Lau S.K."/>
            <person name="Woo P.C."/>
        </authorList>
    </citation>
    <scope>NUCLEOTIDE SEQUENCE</scope>
    <source>
        <strain evidence="2">JCM 15929</strain>
    </source>
</reference>
<organism evidence="2 3">
    <name type="scientific">Tsukamurella pseudospumae</name>
    <dbReference type="NCBI Taxonomy" id="239498"/>
    <lineage>
        <taxon>Bacteria</taxon>
        <taxon>Bacillati</taxon>
        <taxon>Actinomycetota</taxon>
        <taxon>Actinomycetes</taxon>
        <taxon>Mycobacteriales</taxon>
        <taxon>Tsukamurellaceae</taxon>
        <taxon>Tsukamurella</taxon>
    </lineage>
</organism>
<sequence length="77" mass="8167">MCLLSGMQGLLGLLFPVVLMLFALAMERIETRVTAERAAPPVTGDDEVPDVETLARIGLPKAVDSLDLDGGADRRAS</sequence>
<gene>
    <name evidence="2" type="ORF">AXK60_07565</name>
    <name evidence="1" type="ORF">AXK61_15740</name>
</gene>
<dbReference type="EMBL" id="LSRF01000033">
    <property type="protein sequence ID" value="KXP10310.1"/>
    <property type="molecule type" value="Genomic_DNA"/>
</dbReference>
<dbReference type="EMBL" id="LSRE01000008">
    <property type="protein sequence ID" value="KXP00050.1"/>
    <property type="molecule type" value="Genomic_DNA"/>
</dbReference>
<dbReference type="AlphaFoldDB" id="A0A138AIP9"/>